<dbReference type="GO" id="GO:0036158">
    <property type="term" value="P:outer dynein arm assembly"/>
    <property type="evidence" value="ECO:0007669"/>
    <property type="project" value="TreeGrafter"/>
</dbReference>
<dbReference type="GO" id="GO:0003341">
    <property type="term" value="P:cilium movement"/>
    <property type="evidence" value="ECO:0007669"/>
    <property type="project" value="TreeGrafter"/>
</dbReference>
<evidence type="ECO:0000256" key="9">
    <source>
        <dbReference type="SAM" id="MobiDB-lite"/>
    </source>
</evidence>
<gene>
    <name evidence="10" type="ORF">BDK51DRAFT_26257</name>
</gene>
<evidence type="ECO:0000256" key="4">
    <source>
        <dbReference type="ARBA" id="ARBA00022574"/>
    </source>
</evidence>
<evidence type="ECO:0000256" key="5">
    <source>
        <dbReference type="ARBA" id="ARBA00022701"/>
    </source>
</evidence>
<keyword evidence="3" id="KW-0963">Cytoplasm</keyword>
<keyword evidence="4" id="KW-0853">WD repeat</keyword>
<evidence type="ECO:0000313" key="10">
    <source>
        <dbReference type="EMBL" id="RKO91225.1"/>
    </source>
</evidence>
<keyword evidence="7" id="KW-0206">Cytoskeleton</keyword>
<dbReference type="GO" id="GO:0045504">
    <property type="term" value="F:dynein heavy chain binding"/>
    <property type="evidence" value="ECO:0007669"/>
    <property type="project" value="TreeGrafter"/>
</dbReference>
<name>A0A4P9WH13_9FUNG</name>
<dbReference type="InterPro" id="IPR050687">
    <property type="entry name" value="Dynein_IC"/>
</dbReference>
<organism evidence="10 11">
    <name type="scientific">Blyttiomyces helicus</name>
    <dbReference type="NCBI Taxonomy" id="388810"/>
    <lineage>
        <taxon>Eukaryota</taxon>
        <taxon>Fungi</taxon>
        <taxon>Fungi incertae sedis</taxon>
        <taxon>Chytridiomycota</taxon>
        <taxon>Chytridiomycota incertae sedis</taxon>
        <taxon>Chytridiomycetes</taxon>
        <taxon>Chytridiomycetes incertae sedis</taxon>
        <taxon>Blyttiomyces</taxon>
    </lineage>
</organism>
<reference evidence="11" key="1">
    <citation type="journal article" date="2018" name="Nat. Microbiol.">
        <title>Leveraging single-cell genomics to expand the fungal tree of life.</title>
        <authorList>
            <person name="Ahrendt S.R."/>
            <person name="Quandt C.A."/>
            <person name="Ciobanu D."/>
            <person name="Clum A."/>
            <person name="Salamov A."/>
            <person name="Andreopoulos B."/>
            <person name="Cheng J.F."/>
            <person name="Woyke T."/>
            <person name="Pelin A."/>
            <person name="Henrissat B."/>
            <person name="Reynolds N.K."/>
            <person name="Benny G.L."/>
            <person name="Smith M.E."/>
            <person name="James T.Y."/>
            <person name="Grigoriev I.V."/>
        </authorList>
    </citation>
    <scope>NUCLEOTIDE SEQUENCE [LARGE SCALE GENOMIC DNA]</scope>
</reference>
<evidence type="ECO:0000313" key="11">
    <source>
        <dbReference type="Proteomes" id="UP000269721"/>
    </source>
</evidence>
<feature type="region of interest" description="Disordered" evidence="9">
    <location>
        <begin position="1"/>
        <end position="46"/>
    </location>
</feature>
<dbReference type="EMBL" id="KZ995171">
    <property type="protein sequence ID" value="RKO91225.1"/>
    <property type="molecule type" value="Genomic_DNA"/>
</dbReference>
<proteinExistence type="predicted"/>
<evidence type="ECO:0000256" key="7">
    <source>
        <dbReference type="ARBA" id="ARBA00023212"/>
    </source>
</evidence>
<protein>
    <submittedName>
        <fullName evidence="10">Uncharacterized protein</fullName>
    </submittedName>
</protein>
<evidence type="ECO:0000256" key="3">
    <source>
        <dbReference type="ARBA" id="ARBA00022490"/>
    </source>
</evidence>
<dbReference type="Proteomes" id="UP000269721">
    <property type="component" value="Unassembled WGS sequence"/>
</dbReference>
<dbReference type="PANTHER" id="PTHR12442:SF11">
    <property type="entry name" value="DYNEIN AXONEMAL INTERMEDIATE CHAIN 1"/>
    <property type="match status" value="1"/>
</dbReference>
<feature type="non-terminal residue" evidence="10">
    <location>
        <position position="293"/>
    </location>
</feature>
<keyword evidence="5" id="KW-0493">Microtubule</keyword>
<sequence>MKSIRRAKAPESQLAGRTISTHSLRSNIPEETTGGPGGGDDWLPPKVLLKPPGQLQLTEAELGEELTRILNANNPHAPQNIARYNHKEGTFKASPNVDHLVVHFEFDGYLIYKGVEENTSADAWAEPGPEATRPAGASGGMQTGEVEVGEEEKKTKGPLRNQFNFSERASQTLNNPYRERWTNTEPPPARTFSYTVNQWSIYDAYIEDLQQKEKVAKEKAKAPAAAGTKGHKDEDKANILPAEAHGEDIYYKNAEVKKALTIVERMANQNTYDDITQDYKYWEDASDELGDRK</sequence>
<feature type="region of interest" description="Disordered" evidence="9">
    <location>
        <begin position="123"/>
        <end position="157"/>
    </location>
</feature>
<comment type="subcellular location">
    <subcellularLocation>
        <location evidence="1">Cell projection</location>
        <location evidence="1">Cilium</location>
    </subcellularLocation>
    <subcellularLocation>
        <location evidence="2">Cytoplasm</location>
        <location evidence="2">Cytoskeleton</location>
    </subcellularLocation>
</comment>
<evidence type="ECO:0000256" key="1">
    <source>
        <dbReference type="ARBA" id="ARBA00004138"/>
    </source>
</evidence>
<dbReference type="GO" id="GO:0045503">
    <property type="term" value="F:dynein light chain binding"/>
    <property type="evidence" value="ECO:0007669"/>
    <property type="project" value="TreeGrafter"/>
</dbReference>
<dbReference type="GO" id="GO:0036157">
    <property type="term" value="C:outer dynein arm"/>
    <property type="evidence" value="ECO:0007669"/>
    <property type="project" value="TreeGrafter"/>
</dbReference>
<dbReference type="AlphaFoldDB" id="A0A4P9WH13"/>
<evidence type="ECO:0000256" key="2">
    <source>
        <dbReference type="ARBA" id="ARBA00004245"/>
    </source>
</evidence>
<dbReference type="GO" id="GO:0005874">
    <property type="term" value="C:microtubule"/>
    <property type="evidence" value="ECO:0007669"/>
    <property type="project" value="UniProtKB-KW"/>
</dbReference>
<keyword evidence="11" id="KW-1185">Reference proteome</keyword>
<evidence type="ECO:0000256" key="8">
    <source>
        <dbReference type="ARBA" id="ARBA00023273"/>
    </source>
</evidence>
<dbReference type="PANTHER" id="PTHR12442">
    <property type="entry name" value="DYNEIN INTERMEDIATE CHAIN"/>
    <property type="match status" value="1"/>
</dbReference>
<evidence type="ECO:0000256" key="6">
    <source>
        <dbReference type="ARBA" id="ARBA00022737"/>
    </source>
</evidence>
<dbReference type="OrthoDB" id="2138977at2759"/>
<keyword evidence="8" id="KW-0966">Cell projection</keyword>
<keyword evidence="6" id="KW-0677">Repeat</keyword>
<accession>A0A4P9WH13</accession>